<accession>A0A2C9WFB8</accession>
<keyword evidence="6" id="KW-1185">Reference proteome</keyword>
<feature type="domain" description="DUF7046" evidence="3">
    <location>
        <begin position="660"/>
        <end position="684"/>
    </location>
</feature>
<reference evidence="6" key="1">
    <citation type="journal article" date="2016" name="Nat. Biotechnol.">
        <title>Sequencing wild and cultivated cassava and related species reveals extensive interspecific hybridization and genetic diversity.</title>
        <authorList>
            <person name="Bredeson J.V."/>
            <person name="Lyons J.B."/>
            <person name="Prochnik S.E."/>
            <person name="Wu G.A."/>
            <person name="Ha C.M."/>
            <person name="Edsinger-Gonzales E."/>
            <person name="Grimwood J."/>
            <person name="Schmutz J."/>
            <person name="Rabbi I.Y."/>
            <person name="Egesi C."/>
            <person name="Nauluvula P."/>
            <person name="Lebot V."/>
            <person name="Ndunguru J."/>
            <person name="Mkamilo G."/>
            <person name="Bart R.S."/>
            <person name="Setter T.L."/>
            <person name="Gleadow R.M."/>
            <person name="Kulakow P."/>
            <person name="Ferguson M.E."/>
            <person name="Rounsley S."/>
            <person name="Rokhsar D.S."/>
        </authorList>
    </citation>
    <scope>NUCLEOTIDE SEQUENCE [LARGE SCALE GENOMIC DNA]</scope>
    <source>
        <strain evidence="6">cv. AM560-2</strain>
    </source>
</reference>
<evidence type="ECO:0000313" key="5">
    <source>
        <dbReference type="EMBL" id="OAY58024.1"/>
    </source>
</evidence>
<dbReference type="EMBL" id="CM004388">
    <property type="protein sequence ID" value="OAY58024.1"/>
    <property type="molecule type" value="Genomic_DNA"/>
</dbReference>
<evidence type="ECO:0000256" key="1">
    <source>
        <dbReference type="SAM" id="Coils"/>
    </source>
</evidence>
<keyword evidence="1" id="KW-0175">Coiled coil</keyword>
<comment type="caution">
    <text evidence="5">The sequence shown here is derived from an EMBL/GenBank/DDBJ whole genome shotgun (WGS) entry which is preliminary data.</text>
</comment>
<dbReference type="STRING" id="3983.A0A2C9WFB8"/>
<dbReference type="PANTHER" id="PTHR31149">
    <property type="entry name" value="EXPRESSED PROTEIN"/>
    <property type="match status" value="1"/>
</dbReference>
<feature type="domain" description="DUF7046" evidence="3">
    <location>
        <begin position="685"/>
        <end position="782"/>
    </location>
</feature>
<dbReference type="Proteomes" id="UP000091857">
    <property type="component" value="Chromosome 2"/>
</dbReference>
<evidence type="ECO:0000256" key="2">
    <source>
        <dbReference type="SAM" id="MobiDB-lite"/>
    </source>
</evidence>
<protein>
    <submittedName>
        <fullName evidence="5">Uncharacterized protein</fullName>
    </submittedName>
</protein>
<name>A0A2C9WFB8_MANES</name>
<feature type="region of interest" description="Disordered" evidence="2">
    <location>
        <begin position="388"/>
        <end position="407"/>
    </location>
</feature>
<feature type="region of interest" description="Disordered" evidence="2">
    <location>
        <begin position="491"/>
        <end position="560"/>
    </location>
</feature>
<sequence length="789" mass="87745">MENGNHGNLANKMSGLSLNDSASLSSNLNFDINNSTATTTATTANNNNDSLFQVMKAVEAAEATIRQQVEENMRLRTELQKKIQELEKYKVDESIAQRSHSIDQWNERVHGPYEPHQSVPSVGDLEDKVKSMGITPAVQPSGMLVLHQDLKLNMEDPAIKSRVENRSVSSKINGTLKVLSGGQATIDSAGLSQLSSPSTTSFSPSRFQMDGEYDPQLNLSSNGQMQMAEVNNPSGLWKQDFISKIREHEEEILLLRKHLSEYSLKEAQIHNEKYVLEKRIAYMRLAFDQQQQDLVDAASKALSYRQDIIEENVRLTYELQAAQQERSTFVSSLLPLLAEYSLQPPVPDAQSIVSNVRVLFRHLQEKLIQTESKLKDSQYQLAPWRSDLNHSNVAPQSPSHSPGGALNKHGLELVAQPTYSEGKIPMTPLDAQTTDWDQLSHQQRGLGGAVSKNLELDDVVRYSPLASRNPATHDIQQQFAVTRADARAVQYGDETSNKQVTFREPVSNNESDDPDTEGQQNEGEPSANWGTTALDDPGSSYSPYLPPVLEEPTSSFSEAAEDDPLPAIEGLQISGEAFPGRELQASGYSINGTTSCNFEWIRHLEDGSVDYIDGAKQPNYLVTADDVDTYLAIEVQPLDDRKRKGELVKVFANEQRKIICDPEMQKHIEKTLYSGHASYKVSLSTGFLGIWEPATLAIKREGYSIKCSGSSGVVVTEKFSPNISVAIPYGQPTEFILTNSSNVQHVLRVDSNSMDTSCSRDTIVIILRIFIMRAGERRKGKKNRLFFHK</sequence>
<feature type="coiled-coil region" evidence="1">
    <location>
        <begin position="58"/>
        <end position="92"/>
    </location>
</feature>
<dbReference type="InterPro" id="IPR056284">
    <property type="entry name" value="AIR9-like_A9"/>
</dbReference>
<gene>
    <name evidence="5" type="ORF">MANES_02G143700v8</name>
</gene>
<dbReference type="AlphaFoldDB" id="A0A2C9WFB8"/>
<dbReference type="PANTHER" id="PTHR31149:SF10">
    <property type="entry name" value="OS05G0100900 PROTEIN"/>
    <property type="match status" value="1"/>
</dbReference>
<feature type="domain" description="AIR9-like A9" evidence="4">
    <location>
        <begin position="569"/>
        <end position="650"/>
    </location>
</feature>
<dbReference type="Gramene" id="Manes.02G143700.1.v8.1">
    <property type="protein sequence ID" value="Manes.02G143700.1.v8.1.CDS"/>
    <property type="gene ID" value="Manes.02G143700.v8.1"/>
</dbReference>
<dbReference type="FunFam" id="2.60.40.2700:FF:000001">
    <property type="entry name" value="Transmembrane protein"/>
    <property type="match status" value="1"/>
</dbReference>
<dbReference type="OrthoDB" id="1937889at2759"/>
<dbReference type="InterPro" id="IPR055474">
    <property type="entry name" value="DUF7046"/>
</dbReference>
<dbReference type="Gene3D" id="2.60.40.2700">
    <property type="match status" value="1"/>
</dbReference>
<organism evidence="5 6">
    <name type="scientific">Manihot esculenta</name>
    <name type="common">Cassava</name>
    <name type="synonym">Jatropha manihot</name>
    <dbReference type="NCBI Taxonomy" id="3983"/>
    <lineage>
        <taxon>Eukaryota</taxon>
        <taxon>Viridiplantae</taxon>
        <taxon>Streptophyta</taxon>
        <taxon>Embryophyta</taxon>
        <taxon>Tracheophyta</taxon>
        <taxon>Spermatophyta</taxon>
        <taxon>Magnoliopsida</taxon>
        <taxon>eudicotyledons</taxon>
        <taxon>Gunneridae</taxon>
        <taxon>Pentapetalae</taxon>
        <taxon>rosids</taxon>
        <taxon>fabids</taxon>
        <taxon>Malpighiales</taxon>
        <taxon>Euphorbiaceae</taxon>
        <taxon>Crotonoideae</taxon>
        <taxon>Manihoteae</taxon>
        <taxon>Manihot</taxon>
    </lineage>
</organism>
<evidence type="ECO:0000313" key="6">
    <source>
        <dbReference type="Proteomes" id="UP000091857"/>
    </source>
</evidence>
<dbReference type="Pfam" id="PF23080">
    <property type="entry name" value="DUF7046"/>
    <property type="match status" value="2"/>
</dbReference>
<proteinExistence type="predicted"/>
<evidence type="ECO:0000259" key="4">
    <source>
        <dbReference type="Pfam" id="PF23197"/>
    </source>
</evidence>
<dbReference type="Pfam" id="PF23197">
    <property type="entry name" value="IG_AIR9"/>
    <property type="match status" value="1"/>
</dbReference>
<evidence type="ECO:0000259" key="3">
    <source>
        <dbReference type="Pfam" id="PF23080"/>
    </source>
</evidence>
<feature type="compositionally biased region" description="Polar residues" evidence="2">
    <location>
        <begin position="517"/>
        <end position="531"/>
    </location>
</feature>
<feature type="compositionally biased region" description="Polar residues" evidence="2">
    <location>
        <begin position="389"/>
        <end position="400"/>
    </location>
</feature>